<dbReference type="InterPro" id="IPR058192">
    <property type="entry name" value="WHD_ROQ1-like"/>
</dbReference>
<keyword evidence="2" id="KW-0677">Repeat</keyword>
<dbReference type="EMBL" id="KQ483944">
    <property type="protein sequence ID" value="KYP39035.1"/>
    <property type="molecule type" value="Genomic_DNA"/>
</dbReference>
<dbReference type="InterPro" id="IPR044974">
    <property type="entry name" value="Disease_R_plants"/>
</dbReference>
<dbReference type="InterPro" id="IPR042197">
    <property type="entry name" value="Apaf_helical"/>
</dbReference>
<dbReference type="Gene3D" id="1.10.8.430">
    <property type="entry name" value="Helical domain of apoptotic protease-activating factors"/>
    <property type="match status" value="1"/>
</dbReference>
<dbReference type="SUPFAM" id="SSF52058">
    <property type="entry name" value="L domain-like"/>
    <property type="match status" value="1"/>
</dbReference>
<dbReference type="AlphaFoldDB" id="A0A151R9J9"/>
<keyword evidence="6" id="KW-1185">Reference proteome</keyword>
<evidence type="ECO:0000256" key="1">
    <source>
        <dbReference type="ARBA" id="ARBA00022614"/>
    </source>
</evidence>
<dbReference type="SUPFAM" id="SSF52540">
    <property type="entry name" value="P-loop containing nucleoside triphosphate hydrolases"/>
    <property type="match status" value="1"/>
</dbReference>
<dbReference type="Gramene" id="C.cajan_38858.t">
    <property type="protein sequence ID" value="C.cajan_38858.t"/>
    <property type="gene ID" value="C.cajan_38858"/>
</dbReference>
<feature type="domain" description="Disease resistance protein Roq1-like winged-helix" evidence="4">
    <location>
        <begin position="290"/>
        <end position="366"/>
    </location>
</feature>
<name>A0A151R9J9_CAJCA</name>
<dbReference type="PANTHER" id="PTHR11017">
    <property type="entry name" value="LEUCINE-RICH REPEAT-CONTAINING PROTEIN"/>
    <property type="match status" value="1"/>
</dbReference>
<dbReference type="Gene3D" id="3.40.50.300">
    <property type="entry name" value="P-loop containing nucleotide triphosphate hydrolases"/>
    <property type="match status" value="1"/>
</dbReference>
<dbReference type="PANTHER" id="PTHR11017:SF263">
    <property type="entry name" value="ADP-RIBOSYL CYCLASE_CYCLIC ADP-RIBOSE HYDROLASE"/>
    <property type="match status" value="1"/>
</dbReference>
<protein>
    <submittedName>
        <fullName evidence="5">TMV resistance protein N</fullName>
    </submittedName>
</protein>
<evidence type="ECO:0000259" key="3">
    <source>
        <dbReference type="Pfam" id="PF00931"/>
    </source>
</evidence>
<dbReference type="Proteomes" id="UP000075243">
    <property type="component" value="Unassembled WGS sequence"/>
</dbReference>
<dbReference type="InterPro" id="IPR002182">
    <property type="entry name" value="NB-ARC"/>
</dbReference>
<dbReference type="Gene3D" id="3.80.10.10">
    <property type="entry name" value="Ribonuclease Inhibitor"/>
    <property type="match status" value="1"/>
</dbReference>
<dbReference type="GO" id="GO:0006952">
    <property type="term" value="P:defense response"/>
    <property type="evidence" value="ECO:0007669"/>
    <property type="project" value="InterPro"/>
</dbReference>
<evidence type="ECO:0000259" key="4">
    <source>
        <dbReference type="Pfam" id="PF23282"/>
    </source>
</evidence>
<dbReference type="PRINTS" id="PR00364">
    <property type="entry name" value="DISEASERSIST"/>
</dbReference>
<dbReference type="InterPro" id="IPR032675">
    <property type="entry name" value="LRR_dom_sf"/>
</dbReference>
<dbReference type="GO" id="GO:0043531">
    <property type="term" value="F:ADP binding"/>
    <property type="evidence" value="ECO:0007669"/>
    <property type="project" value="InterPro"/>
</dbReference>
<dbReference type="Pfam" id="PF23282">
    <property type="entry name" value="WHD_ROQ1"/>
    <property type="match status" value="1"/>
</dbReference>
<evidence type="ECO:0000256" key="2">
    <source>
        <dbReference type="ARBA" id="ARBA00022737"/>
    </source>
</evidence>
<organism evidence="5 6">
    <name type="scientific">Cajanus cajan</name>
    <name type="common">Pigeon pea</name>
    <name type="synonym">Cajanus indicus</name>
    <dbReference type="NCBI Taxonomy" id="3821"/>
    <lineage>
        <taxon>Eukaryota</taxon>
        <taxon>Viridiplantae</taxon>
        <taxon>Streptophyta</taxon>
        <taxon>Embryophyta</taxon>
        <taxon>Tracheophyta</taxon>
        <taxon>Spermatophyta</taxon>
        <taxon>Magnoliopsida</taxon>
        <taxon>eudicotyledons</taxon>
        <taxon>Gunneridae</taxon>
        <taxon>Pentapetalae</taxon>
        <taxon>rosids</taxon>
        <taxon>fabids</taxon>
        <taxon>Fabales</taxon>
        <taxon>Fabaceae</taxon>
        <taxon>Papilionoideae</taxon>
        <taxon>50 kb inversion clade</taxon>
        <taxon>NPAAA clade</taxon>
        <taxon>indigoferoid/millettioid clade</taxon>
        <taxon>Phaseoleae</taxon>
        <taxon>Cajanus</taxon>
    </lineage>
</organism>
<evidence type="ECO:0000313" key="6">
    <source>
        <dbReference type="Proteomes" id="UP000075243"/>
    </source>
</evidence>
<reference evidence="5" key="1">
    <citation type="journal article" date="2012" name="Nat. Biotechnol.">
        <title>Draft genome sequence of pigeonpea (Cajanus cajan), an orphan legume crop of resource-poor farmers.</title>
        <authorList>
            <person name="Varshney R.K."/>
            <person name="Chen W."/>
            <person name="Li Y."/>
            <person name="Bharti A.K."/>
            <person name="Saxena R.K."/>
            <person name="Schlueter J.A."/>
            <person name="Donoghue M.T."/>
            <person name="Azam S."/>
            <person name="Fan G."/>
            <person name="Whaley A.M."/>
            <person name="Farmer A.D."/>
            <person name="Sheridan J."/>
            <person name="Iwata A."/>
            <person name="Tuteja R."/>
            <person name="Penmetsa R.V."/>
            <person name="Wu W."/>
            <person name="Upadhyaya H.D."/>
            <person name="Yang S.P."/>
            <person name="Shah T."/>
            <person name="Saxena K.B."/>
            <person name="Michael T."/>
            <person name="McCombie W.R."/>
            <person name="Yang B."/>
            <person name="Zhang G."/>
            <person name="Yang H."/>
            <person name="Wang J."/>
            <person name="Spillane C."/>
            <person name="Cook D.R."/>
            <person name="May G.D."/>
            <person name="Xu X."/>
            <person name="Jackson S.A."/>
        </authorList>
    </citation>
    <scope>NUCLEOTIDE SEQUENCE [LARGE SCALE GENOMIC DNA]</scope>
</reference>
<evidence type="ECO:0000313" key="5">
    <source>
        <dbReference type="EMBL" id="KYP39035.1"/>
    </source>
</evidence>
<keyword evidence="1" id="KW-0433">Leucine-rich repeat</keyword>
<proteinExistence type="predicted"/>
<dbReference type="Pfam" id="PF00931">
    <property type="entry name" value="NB-ARC"/>
    <property type="match status" value="1"/>
</dbReference>
<gene>
    <name evidence="5" type="ORF">KK1_039683</name>
</gene>
<feature type="domain" description="NB-ARC" evidence="3">
    <location>
        <begin position="61"/>
        <end position="224"/>
    </location>
</feature>
<accession>A0A151R9J9</accession>
<dbReference type="InterPro" id="IPR027417">
    <property type="entry name" value="P-loop_NTPase"/>
</dbReference>
<sequence>MWRNAMTKSADFSGIDGPSKFRTDAALVIDIVNLVVMKLVEPLVNSKGLVGIRDKIADLESLIRKDPKDTRFIGIWGMDGIGKTTLAEEIFHKLRFDYEGSYFLANEREQSSKCEIISLKKEIFSELLGDVAKIDTPNLLANDIIRRIGRKKVFIVLDDVNDPDHVEKLLGPLNNFGSGSRIIVTTRDEQVLSANKADEIYCLREFSFDKALELFNLNAFNHNDHQREYNVLSKRVVNYAKGIPLVLKVLAHLLHGKNKEVWESELDKLEKMPLTKVYDVMKLSYDELDRKEQQIFLDLACFFLRLHVKVNLSDLKFLLKDGEHDNSVIVGLERLKDKALVTFSEDNFVSMHDISQEMAGIEAIRSLQMHVPKTKKQKMIKLLSPRILAKMNKLQFFEISGEYIYCCFDQFLATELRFLSWYCCPLKVLPEKFSGKKTCKILNLQRGRMEKLWHGVYTAKQLRIATDNYSTLLGSGGILLSSSGLQLITTLPCWVPEVLDKFIKEILSDGTIVAVKVLRANSDKRIQEQFMAENLVNLKKLDLSWCKELKEFPNLSKATILEVLLLEGCSRLTSVHPSVFSLKRLERLDLSKCDSFSMLRSNSHLCNLSYLNLDYCKNLKEFSLISDNMKELRLQCTKVKILPSSFEQQRKLKLLCLSGSDIEKLPSTFNNLTQLPSTFTNLLITSDYWEASPLPQNSKCHVLQITSNTTGASPIP</sequence>